<proteinExistence type="predicted"/>
<dbReference type="EMBL" id="BART01000328">
    <property type="protein sequence ID" value="GAG70624.1"/>
    <property type="molecule type" value="Genomic_DNA"/>
</dbReference>
<gene>
    <name evidence="1" type="ORF">S01H4_01707</name>
</gene>
<dbReference type="AlphaFoldDB" id="X0ZMK4"/>
<comment type="caution">
    <text evidence="1">The sequence shown here is derived from an EMBL/GenBank/DDBJ whole genome shotgun (WGS) entry which is preliminary data.</text>
</comment>
<sequence length="43" mass="5013">MIDQLVNHIRISYLVNRISYFALADSVWHFNKIVVSEELAYSG</sequence>
<name>X0ZMK4_9ZZZZ</name>
<evidence type="ECO:0000313" key="1">
    <source>
        <dbReference type="EMBL" id="GAG70624.1"/>
    </source>
</evidence>
<organism evidence="1">
    <name type="scientific">marine sediment metagenome</name>
    <dbReference type="NCBI Taxonomy" id="412755"/>
    <lineage>
        <taxon>unclassified sequences</taxon>
        <taxon>metagenomes</taxon>
        <taxon>ecological metagenomes</taxon>
    </lineage>
</organism>
<accession>X0ZMK4</accession>
<protein>
    <submittedName>
        <fullName evidence="1">Uncharacterized protein</fullName>
    </submittedName>
</protein>
<reference evidence="1" key="1">
    <citation type="journal article" date="2014" name="Front. Microbiol.">
        <title>High frequency of phylogenetically diverse reductive dehalogenase-homologous genes in deep subseafloor sedimentary metagenomes.</title>
        <authorList>
            <person name="Kawai M."/>
            <person name="Futagami T."/>
            <person name="Toyoda A."/>
            <person name="Takaki Y."/>
            <person name="Nishi S."/>
            <person name="Hori S."/>
            <person name="Arai W."/>
            <person name="Tsubouchi T."/>
            <person name="Morono Y."/>
            <person name="Uchiyama I."/>
            <person name="Ito T."/>
            <person name="Fujiyama A."/>
            <person name="Inagaki F."/>
            <person name="Takami H."/>
        </authorList>
    </citation>
    <scope>NUCLEOTIDE SEQUENCE</scope>
    <source>
        <strain evidence="1">Expedition CK06-06</strain>
    </source>
</reference>